<dbReference type="Proteomes" id="UP000507470">
    <property type="component" value="Unassembled WGS sequence"/>
</dbReference>
<proteinExistence type="predicted"/>
<sequence>MAYVLTLHLVILSILFHKLYNQPVQMNTPADLIDSFGNMHSISSVYFTNHRAITDKSHQRYIKQSKTYLCLLVLALSGDTEINPGPRTPRWPCGTCGKAVTWKQKALCCDSCDVWYHANCQGMSSNVYQCMDSSNISWACIKCGTPNFSSIFDLTIPETSNLFSPLSEHSVGSPGLPEATSSPIKQTYVKKAQKKETPLKILTINFQSIKNKKAELDEIISSVQPEIILGTETWLSSDILSSEFFPANDYTVYRKDRPPSNNNQSYGGVLIAISTQLLSNEIRELQTDSESIWAEINMTNARKLILGCYYRPPSDNGISLENLNISLNRINNNTKTTVMLGGDFNFGHIDWEVPCIIPGKPEIKLHTQLLDIINDHSLEQIVNKPTRSDRILDLLLTNTPSIVNKTETMPPIGNADHDIFYSECNVSLKRNKKQPIKVLQYIKADWSKIRTDLGTLLCKIKEQFEESTSNILSNTFTEALTQSIEANIPPKIVTNKKKLPWPADVIT</sequence>
<dbReference type="GO" id="GO:0003824">
    <property type="term" value="F:catalytic activity"/>
    <property type="evidence" value="ECO:0007669"/>
    <property type="project" value="InterPro"/>
</dbReference>
<organism evidence="7 8">
    <name type="scientific">Mytilus coruscus</name>
    <name type="common">Sea mussel</name>
    <dbReference type="NCBI Taxonomy" id="42192"/>
    <lineage>
        <taxon>Eukaryota</taxon>
        <taxon>Metazoa</taxon>
        <taxon>Spiralia</taxon>
        <taxon>Lophotrochozoa</taxon>
        <taxon>Mollusca</taxon>
        <taxon>Bivalvia</taxon>
        <taxon>Autobranchia</taxon>
        <taxon>Pteriomorphia</taxon>
        <taxon>Mytilida</taxon>
        <taxon>Mytiloidea</taxon>
        <taxon>Mytilidae</taxon>
        <taxon>Mytilinae</taxon>
        <taxon>Mytilus</taxon>
    </lineage>
</organism>
<dbReference type="GO" id="GO:0007508">
    <property type="term" value="P:larval heart development"/>
    <property type="evidence" value="ECO:0007669"/>
    <property type="project" value="TreeGrafter"/>
</dbReference>
<evidence type="ECO:0000256" key="3">
    <source>
        <dbReference type="ARBA" id="ARBA00022833"/>
    </source>
</evidence>
<feature type="domain" description="PHD-type" evidence="6">
    <location>
        <begin position="90"/>
        <end position="146"/>
    </location>
</feature>
<dbReference type="InterPro" id="IPR011011">
    <property type="entry name" value="Znf_FYVE_PHD"/>
</dbReference>
<keyword evidence="3" id="KW-0862">Zinc</keyword>
<dbReference type="GO" id="GO:0008270">
    <property type="term" value="F:zinc ion binding"/>
    <property type="evidence" value="ECO:0007669"/>
    <property type="project" value="UniProtKB-KW"/>
</dbReference>
<dbReference type="InterPro" id="IPR019787">
    <property type="entry name" value="Znf_PHD-finger"/>
</dbReference>
<dbReference type="OrthoDB" id="6157682at2759"/>
<dbReference type="PANTHER" id="PTHR33395">
    <property type="entry name" value="TRANSCRIPTASE, PUTATIVE-RELATED-RELATED"/>
    <property type="match status" value="1"/>
</dbReference>
<keyword evidence="1" id="KW-0479">Metal-binding</keyword>
<dbReference type="Pfam" id="PF14529">
    <property type="entry name" value="Exo_endo_phos_2"/>
    <property type="match status" value="1"/>
</dbReference>
<evidence type="ECO:0000256" key="4">
    <source>
        <dbReference type="PROSITE-ProRule" id="PRU00146"/>
    </source>
</evidence>
<evidence type="ECO:0000313" key="8">
    <source>
        <dbReference type="Proteomes" id="UP000507470"/>
    </source>
</evidence>
<dbReference type="InterPro" id="IPR013083">
    <property type="entry name" value="Znf_RING/FYVE/PHD"/>
</dbReference>
<dbReference type="PROSITE" id="PS01359">
    <property type="entry name" value="ZF_PHD_1"/>
    <property type="match status" value="1"/>
</dbReference>
<dbReference type="EMBL" id="CACVKT020000425">
    <property type="protein sequence ID" value="CAC5359114.1"/>
    <property type="molecule type" value="Genomic_DNA"/>
</dbReference>
<accession>A0A6J8A026</accession>
<dbReference type="PROSITE" id="PS50016">
    <property type="entry name" value="ZF_PHD_2"/>
    <property type="match status" value="1"/>
</dbReference>
<feature type="chain" id="PRO_5026842479" description="PHD-type domain-containing protein" evidence="5">
    <location>
        <begin position="22"/>
        <end position="507"/>
    </location>
</feature>
<dbReference type="Gene3D" id="3.60.10.10">
    <property type="entry name" value="Endonuclease/exonuclease/phosphatase"/>
    <property type="match status" value="1"/>
</dbReference>
<evidence type="ECO:0000256" key="1">
    <source>
        <dbReference type="ARBA" id="ARBA00022723"/>
    </source>
</evidence>
<dbReference type="InterPro" id="IPR019786">
    <property type="entry name" value="Zinc_finger_PHD-type_CS"/>
</dbReference>
<evidence type="ECO:0000259" key="6">
    <source>
        <dbReference type="PROSITE" id="PS50016"/>
    </source>
</evidence>
<evidence type="ECO:0000256" key="2">
    <source>
        <dbReference type="ARBA" id="ARBA00022771"/>
    </source>
</evidence>
<dbReference type="SUPFAM" id="SSF56219">
    <property type="entry name" value="DNase I-like"/>
    <property type="match status" value="1"/>
</dbReference>
<dbReference type="GO" id="GO:0061343">
    <property type="term" value="P:cell adhesion involved in heart morphogenesis"/>
    <property type="evidence" value="ECO:0007669"/>
    <property type="project" value="TreeGrafter"/>
</dbReference>
<dbReference type="InterPro" id="IPR005135">
    <property type="entry name" value="Endo/exonuclease/phosphatase"/>
</dbReference>
<protein>
    <recommendedName>
        <fullName evidence="6">PHD-type domain-containing protein</fullName>
    </recommendedName>
</protein>
<dbReference type="InterPro" id="IPR036691">
    <property type="entry name" value="Endo/exonu/phosph_ase_sf"/>
</dbReference>
<keyword evidence="8" id="KW-1185">Reference proteome</keyword>
<evidence type="ECO:0000313" key="7">
    <source>
        <dbReference type="EMBL" id="CAC5359114.1"/>
    </source>
</evidence>
<keyword evidence="5" id="KW-0732">Signal</keyword>
<gene>
    <name evidence="7" type="ORF">MCOR_2122</name>
</gene>
<evidence type="ECO:0000256" key="5">
    <source>
        <dbReference type="SAM" id="SignalP"/>
    </source>
</evidence>
<name>A0A6J8A026_MYTCO</name>
<dbReference type="AlphaFoldDB" id="A0A6J8A026"/>
<dbReference type="SUPFAM" id="SSF57903">
    <property type="entry name" value="FYVE/PHD zinc finger"/>
    <property type="match status" value="1"/>
</dbReference>
<dbReference type="Gene3D" id="3.30.40.10">
    <property type="entry name" value="Zinc/RING finger domain, C3HC4 (zinc finger)"/>
    <property type="match status" value="1"/>
</dbReference>
<reference evidence="7 8" key="1">
    <citation type="submission" date="2020-06" db="EMBL/GenBank/DDBJ databases">
        <authorList>
            <person name="Li R."/>
            <person name="Bekaert M."/>
        </authorList>
    </citation>
    <scope>NUCLEOTIDE SEQUENCE [LARGE SCALE GENOMIC DNA]</scope>
    <source>
        <strain evidence="8">wild</strain>
    </source>
</reference>
<keyword evidence="2 4" id="KW-0863">Zinc-finger</keyword>
<dbReference type="GO" id="GO:0031012">
    <property type="term" value="C:extracellular matrix"/>
    <property type="evidence" value="ECO:0007669"/>
    <property type="project" value="TreeGrafter"/>
</dbReference>
<dbReference type="PANTHER" id="PTHR33395:SF22">
    <property type="entry name" value="REVERSE TRANSCRIPTASE DOMAIN-CONTAINING PROTEIN"/>
    <property type="match status" value="1"/>
</dbReference>
<feature type="signal peptide" evidence="5">
    <location>
        <begin position="1"/>
        <end position="21"/>
    </location>
</feature>